<name>A0A1I3UTF5_9HYPH</name>
<evidence type="ECO:0000256" key="1">
    <source>
        <dbReference type="SAM" id="MobiDB-lite"/>
    </source>
</evidence>
<proteinExistence type="predicted"/>
<reference evidence="2 3" key="1">
    <citation type="submission" date="2016-10" db="EMBL/GenBank/DDBJ databases">
        <authorList>
            <person name="Varghese N."/>
            <person name="Submissions S."/>
        </authorList>
    </citation>
    <scope>NUCLEOTIDE SEQUENCE [LARGE SCALE GENOMIC DNA]</scope>
    <source>
        <strain evidence="2 3">DSM 21822</strain>
    </source>
</reference>
<dbReference type="RefSeq" id="WP_149757020.1">
    <property type="nucleotide sequence ID" value="NZ_BSPE01000002.1"/>
</dbReference>
<keyword evidence="3" id="KW-1185">Reference proteome</keyword>
<feature type="compositionally biased region" description="Basic and acidic residues" evidence="1">
    <location>
        <begin position="1"/>
        <end position="10"/>
    </location>
</feature>
<feature type="region of interest" description="Disordered" evidence="1">
    <location>
        <begin position="1"/>
        <end position="23"/>
    </location>
</feature>
<protein>
    <submittedName>
        <fullName evidence="2">Uncharacterized protein</fullName>
    </submittedName>
</protein>
<organism evidence="2 3">
    <name type="scientific">Neomesorhizobium albiziae</name>
    <dbReference type="NCBI Taxonomy" id="335020"/>
    <lineage>
        <taxon>Bacteria</taxon>
        <taxon>Pseudomonadati</taxon>
        <taxon>Pseudomonadota</taxon>
        <taxon>Alphaproteobacteria</taxon>
        <taxon>Hyphomicrobiales</taxon>
        <taxon>Phyllobacteriaceae</taxon>
        <taxon>Neomesorhizobium</taxon>
    </lineage>
</organism>
<evidence type="ECO:0000313" key="2">
    <source>
        <dbReference type="EMBL" id="SFJ86280.1"/>
    </source>
</evidence>
<dbReference type="Proteomes" id="UP000323300">
    <property type="component" value="Unassembled WGS sequence"/>
</dbReference>
<sequence length="70" mass="7956">MKLYEFKEKTGQQAALAEEQDPDWPESGWWFATGTVNLKRGDEPYKGASSDQVFDAIERGDVFIWLADNA</sequence>
<accession>A0A1I3UTF5</accession>
<evidence type="ECO:0000313" key="3">
    <source>
        <dbReference type="Proteomes" id="UP000323300"/>
    </source>
</evidence>
<dbReference type="AlphaFoldDB" id="A0A1I3UTF5"/>
<gene>
    <name evidence="2" type="ORF">SAMN04488498_1017</name>
</gene>
<dbReference type="EMBL" id="FOSL01000001">
    <property type="protein sequence ID" value="SFJ86280.1"/>
    <property type="molecule type" value="Genomic_DNA"/>
</dbReference>